<organism evidence="2 3">
    <name type="scientific">Candidatus Roizmanbacteria bacterium RIFCSPLOWO2_01_FULL_37_12</name>
    <dbReference type="NCBI Taxonomy" id="1802056"/>
    <lineage>
        <taxon>Bacteria</taxon>
        <taxon>Candidatus Roizmaniibacteriota</taxon>
    </lineage>
</organism>
<gene>
    <name evidence="2" type="ORF">A2954_03345</name>
</gene>
<accession>A0A1F7IBA8</accession>
<sequence>MPVRPEPFIKNSIYHVFNKTIDHRNIFNDKSYSDYFLGGLSYYRSNETQLSFSGLKKLEKNILYSLLKKNHDKKNFRVEVLAYTLMPTHFHLLIKQIKDNGISRYLSDSVNSLTRFFNLKNERKGPIFLPYFKSVRVTTEELLKHISRYIHLNPFSCNLVKNLIELRKYELSSYKSYIGKIRDPLTNNNDVMSLFNFNKARYKKFVEDQADYQKSLEVIKYAEKW</sequence>
<protein>
    <recommendedName>
        <fullName evidence="1">Transposase IS200-like domain-containing protein</fullName>
    </recommendedName>
</protein>
<dbReference type="AlphaFoldDB" id="A0A1F7IBA8"/>
<evidence type="ECO:0000313" key="3">
    <source>
        <dbReference type="Proteomes" id="UP000177698"/>
    </source>
</evidence>
<name>A0A1F7IBA8_9BACT</name>
<evidence type="ECO:0000313" key="2">
    <source>
        <dbReference type="EMBL" id="OGK40645.1"/>
    </source>
</evidence>
<dbReference type="PANTHER" id="PTHR34322:SF2">
    <property type="entry name" value="TRANSPOSASE IS200-LIKE DOMAIN-CONTAINING PROTEIN"/>
    <property type="match status" value="1"/>
</dbReference>
<evidence type="ECO:0000259" key="1">
    <source>
        <dbReference type="SMART" id="SM01321"/>
    </source>
</evidence>
<feature type="domain" description="Transposase IS200-like" evidence="1">
    <location>
        <begin position="9"/>
        <end position="153"/>
    </location>
</feature>
<reference evidence="2 3" key="1">
    <citation type="journal article" date="2016" name="Nat. Commun.">
        <title>Thousands of microbial genomes shed light on interconnected biogeochemical processes in an aquifer system.</title>
        <authorList>
            <person name="Anantharaman K."/>
            <person name="Brown C.T."/>
            <person name="Hug L.A."/>
            <person name="Sharon I."/>
            <person name="Castelle C.J."/>
            <person name="Probst A.J."/>
            <person name="Thomas B.C."/>
            <person name="Singh A."/>
            <person name="Wilkins M.J."/>
            <person name="Karaoz U."/>
            <person name="Brodie E.L."/>
            <person name="Williams K.H."/>
            <person name="Hubbard S.S."/>
            <person name="Banfield J.F."/>
        </authorList>
    </citation>
    <scope>NUCLEOTIDE SEQUENCE [LARGE SCALE GENOMIC DNA]</scope>
</reference>
<dbReference type="GO" id="GO:0004803">
    <property type="term" value="F:transposase activity"/>
    <property type="evidence" value="ECO:0007669"/>
    <property type="project" value="InterPro"/>
</dbReference>
<dbReference type="PANTHER" id="PTHR34322">
    <property type="entry name" value="TRANSPOSASE, Y1_TNP DOMAIN-CONTAINING"/>
    <property type="match status" value="1"/>
</dbReference>
<dbReference type="STRING" id="1802056.A2954_03345"/>
<dbReference type="EMBL" id="MGAG01000022">
    <property type="protein sequence ID" value="OGK40645.1"/>
    <property type="molecule type" value="Genomic_DNA"/>
</dbReference>
<dbReference type="GO" id="GO:0006313">
    <property type="term" value="P:DNA transposition"/>
    <property type="evidence" value="ECO:0007669"/>
    <property type="project" value="InterPro"/>
</dbReference>
<dbReference type="SMART" id="SM01321">
    <property type="entry name" value="Y1_Tnp"/>
    <property type="match status" value="1"/>
</dbReference>
<dbReference type="SUPFAM" id="SSF143422">
    <property type="entry name" value="Transposase IS200-like"/>
    <property type="match status" value="1"/>
</dbReference>
<proteinExistence type="predicted"/>
<dbReference type="InterPro" id="IPR002686">
    <property type="entry name" value="Transposase_17"/>
</dbReference>
<dbReference type="InterPro" id="IPR036515">
    <property type="entry name" value="Transposase_17_sf"/>
</dbReference>
<dbReference type="GO" id="GO:0003677">
    <property type="term" value="F:DNA binding"/>
    <property type="evidence" value="ECO:0007669"/>
    <property type="project" value="InterPro"/>
</dbReference>
<dbReference type="Gene3D" id="3.30.70.1290">
    <property type="entry name" value="Transposase IS200-like"/>
    <property type="match status" value="1"/>
</dbReference>
<comment type="caution">
    <text evidence="2">The sequence shown here is derived from an EMBL/GenBank/DDBJ whole genome shotgun (WGS) entry which is preliminary data.</text>
</comment>
<dbReference type="Proteomes" id="UP000177698">
    <property type="component" value="Unassembled WGS sequence"/>
</dbReference>